<proteinExistence type="predicted"/>
<sequence>MELLRNLILCLACVSVAACAGLAVRDKAPQEAWEKLARGEAQSLLVQFDAAASKSAALSALPAGEIEVLKDYDALPMMYLRFRSTHALQNLLAQPSVVRAFVNRREVPMPGKPAQ</sequence>
<accession>A0A1J5SEB4</accession>
<name>A0A1J5SEB4_9ZZZZ</name>
<organism evidence="1">
    <name type="scientific">mine drainage metagenome</name>
    <dbReference type="NCBI Taxonomy" id="410659"/>
    <lineage>
        <taxon>unclassified sequences</taxon>
        <taxon>metagenomes</taxon>
        <taxon>ecological metagenomes</taxon>
    </lineage>
</organism>
<comment type="caution">
    <text evidence="1">The sequence shown here is derived from an EMBL/GenBank/DDBJ whole genome shotgun (WGS) entry which is preliminary data.</text>
</comment>
<reference evidence="1" key="1">
    <citation type="submission" date="2016-10" db="EMBL/GenBank/DDBJ databases">
        <title>Sequence of Gallionella enrichment culture.</title>
        <authorList>
            <person name="Poehlein A."/>
            <person name="Muehling M."/>
            <person name="Daniel R."/>
        </authorList>
    </citation>
    <scope>NUCLEOTIDE SEQUENCE</scope>
</reference>
<dbReference type="PROSITE" id="PS51257">
    <property type="entry name" value="PROKAR_LIPOPROTEIN"/>
    <property type="match status" value="1"/>
</dbReference>
<dbReference type="AlphaFoldDB" id="A0A1J5SEB4"/>
<dbReference type="EMBL" id="MLJW01000041">
    <property type="protein sequence ID" value="OIR06769.1"/>
    <property type="molecule type" value="Genomic_DNA"/>
</dbReference>
<gene>
    <name evidence="1" type="ORF">GALL_110170</name>
</gene>
<evidence type="ECO:0000313" key="1">
    <source>
        <dbReference type="EMBL" id="OIR06769.1"/>
    </source>
</evidence>
<protein>
    <recommendedName>
        <fullName evidence="2">Lipoprotein</fullName>
    </recommendedName>
</protein>
<evidence type="ECO:0008006" key="2">
    <source>
        <dbReference type="Google" id="ProtNLM"/>
    </source>
</evidence>